<keyword evidence="4" id="KW-0119">Carbohydrate metabolism</keyword>
<dbReference type="CDD" id="cd18828">
    <property type="entry name" value="GH43_BT3675-like"/>
    <property type="match status" value="1"/>
</dbReference>
<dbReference type="PROSITE" id="PS50835">
    <property type="entry name" value="IG_LIKE"/>
    <property type="match status" value="3"/>
</dbReference>
<evidence type="ECO:0000259" key="7">
    <source>
        <dbReference type="PROSITE" id="PS50835"/>
    </source>
</evidence>
<comment type="caution">
    <text evidence="8">The sequence shown here is derived from an EMBL/GenBank/DDBJ whole genome shotgun (WGS) entry which is preliminary data.</text>
</comment>
<reference evidence="8" key="2">
    <citation type="submission" date="2021-04" db="EMBL/GenBank/DDBJ databases">
        <authorList>
            <person name="Gilroy R."/>
        </authorList>
    </citation>
    <scope>NUCLEOTIDE SEQUENCE</scope>
    <source>
        <strain evidence="8">CHK196-3914</strain>
    </source>
</reference>
<feature type="non-terminal residue" evidence="8">
    <location>
        <position position="1"/>
    </location>
</feature>
<evidence type="ECO:0000313" key="9">
    <source>
        <dbReference type="Proteomes" id="UP000824116"/>
    </source>
</evidence>
<dbReference type="Pfam" id="PF04616">
    <property type="entry name" value="Glyco_hydro_43"/>
    <property type="match status" value="1"/>
</dbReference>
<name>A0A9D2K216_9FIRM</name>
<dbReference type="EMBL" id="DXAY01000176">
    <property type="protein sequence ID" value="HIZ75052.1"/>
    <property type="molecule type" value="Genomic_DNA"/>
</dbReference>
<dbReference type="InterPro" id="IPR007110">
    <property type="entry name" value="Ig-like_dom"/>
</dbReference>
<protein>
    <submittedName>
        <fullName evidence="8">Family 43 glycosylhydrolase</fullName>
    </submittedName>
</protein>
<dbReference type="PANTHER" id="PTHR43772:SF2">
    <property type="entry name" value="PUTATIVE (AFU_ORTHOLOGUE AFUA_2G04480)-RELATED"/>
    <property type="match status" value="1"/>
</dbReference>
<accession>A0A9D2K216</accession>
<dbReference type="InterPro" id="IPR013783">
    <property type="entry name" value="Ig-like_fold"/>
</dbReference>
<dbReference type="Gene3D" id="2.60.40.10">
    <property type="entry name" value="Immunoglobulins"/>
    <property type="match status" value="3"/>
</dbReference>
<keyword evidence="3" id="KW-0378">Hydrolase</keyword>
<feature type="site" description="Important for catalytic activity, responsible for pKa modulation of the active site Glu and correct orientation of both the proton donor and substrate" evidence="6">
    <location>
        <position position="195"/>
    </location>
</feature>
<feature type="domain" description="Ig-like" evidence="7">
    <location>
        <begin position="367"/>
        <end position="464"/>
    </location>
</feature>
<evidence type="ECO:0000256" key="3">
    <source>
        <dbReference type="ARBA" id="ARBA00022801"/>
    </source>
</evidence>
<evidence type="ECO:0000256" key="1">
    <source>
        <dbReference type="ARBA" id="ARBA00009865"/>
    </source>
</evidence>
<dbReference type="InterPro" id="IPR023296">
    <property type="entry name" value="Glyco_hydro_beta-prop_sf"/>
</dbReference>
<dbReference type="InterPro" id="IPR003599">
    <property type="entry name" value="Ig_sub"/>
</dbReference>
<evidence type="ECO:0000256" key="4">
    <source>
        <dbReference type="ARBA" id="ARBA00023277"/>
    </source>
</evidence>
<dbReference type="Proteomes" id="UP000824116">
    <property type="component" value="Unassembled WGS sequence"/>
</dbReference>
<dbReference type="Gene3D" id="2.115.10.20">
    <property type="entry name" value="Glycosyl hydrolase domain, family 43"/>
    <property type="match status" value="1"/>
</dbReference>
<evidence type="ECO:0000313" key="8">
    <source>
        <dbReference type="EMBL" id="HIZ75052.1"/>
    </source>
</evidence>
<evidence type="ECO:0000256" key="2">
    <source>
        <dbReference type="ARBA" id="ARBA00022651"/>
    </source>
</evidence>
<feature type="domain" description="Ig-like" evidence="7">
    <location>
        <begin position="567"/>
        <end position="655"/>
    </location>
</feature>
<organism evidence="8 9">
    <name type="scientific">Candidatus Mediterraneibacter stercoravium</name>
    <dbReference type="NCBI Taxonomy" id="2838685"/>
    <lineage>
        <taxon>Bacteria</taxon>
        <taxon>Bacillati</taxon>
        <taxon>Bacillota</taxon>
        <taxon>Clostridia</taxon>
        <taxon>Lachnospirales</taxon>
        <taxon>Lachnospiraceae</taxon>
        <taxon>Mediterraneibacter</taxon>
    </lineage>
</organism>
<feature type="domain" description="Ig-like" evidence="7">
    <location>
        <begin position="471"/>
        <end position="557"/>
    </location>
</feature>
<gene>
    <name evidence="8" type="ORF">H9723_07415</name>
</gene>
<dbReference type="SMART" id="SM00409">
    <property type="entry name" value="IG"/>
    <property type="match status" value="3"/>
</dbReference>
<dbReference type="AlphaFoldDB" id="A0A9D2K216"/>
<dbReference type="InterPro" id="IPR036179">
    <property type="entry name" value="Ig-like_dom_sf"/>
</dbReference>
<sequence length="660" mass="71897">SVLGSSTEIKVNGEAFTNGSELDLTSDIEVILTFGERTETWTLKTPEIAYNPVLPGQYADPDIDFLDGKYWMYTTTDGYSGWSGTVFHAWSSEDMRNWTDEGIILDVANDDPGVNDSGVQIESSDWSVGSAWAPTIEEKDGKYYFYYCAKFPNGESAIGVAVADDPAGPYTDKGEALMTVSMCREAGVSMGQAIDPSVFTDDDGTSYILFGNGSAAIAELNDDMMSIREGTIRQINGVNDFRESVVVTKRDGLYHFTWSCDDAGSPNYHVNYGTAESLDGSSVNVDYRYTLLQKDESRDMLGTAHQSVLYFPETDECYIAYHRFYTPLGVYTEGFGYHRETCIDKVTFGEDGLMQPLSPTMEGVYRPVGTEEPIELQILSDPEDYSGAKGETAVFEIKAAGTGLTYQWQYCNAASDIWRDSSMEGSSTSRLSVEVAGYRDGQKYRCVVKDAEGNTAVSGTAVITVAEPEAPVITGQPEDYTGSVGETARFTVQASGTGLAYQWQYCNASSNIWRDSSMPGSDTETVSVPVTNSRDGQKYRCVVTGENGGSVISRVVYLTVGIAEGMPEITVQPEDFTGTAGETAQFTVQASGTGLTYKWQYCNAGSNVWRGSSMKGNGSSSLSVPVTAARDGQKYRCVITSENGRTVITEEAVLYYVKMQ</sequence>
<keyword evidence="2" id="KW-0858">Xylan degradation</keyword>
<comment type="similarity">
    <text evidence="1">Belongs to the glycosyl hydrolase 43 family.</text>
</comment>
<dbReference type="SUPFAM" id="SSF48726">
    <property type="entry name" value="Immunoglobulin"/>
    <property type="match status" value="3"/>
</dbReference>
<evidence type="ECO:0000256" key="6">
    <source>
        <dbReference type="PIRSR" id="PIRSR606710-2"/>
    </source>
</evidence>
<dbReference type="InterPro" id="IPR006710">
    <property type="entry name" value="Glyco_hydro_43"/>
</dbReference>
<dbReference type="GO" id="GO:0045493">
    <property type="term" value="P:xylan catabolic process"/>
    <property type="evidence" value="ECO:0007669"/>
    <property type="project" value="UniProtKB-KW"/>
</dbReference>
<keyword evidence="5" id="KW-0326">Glycosidase</keyword>
<keyword evidence="2" id="KW-0624">Polysaccharide degradation</keyword>
<reference evidence="8" key="1">
    <citation type="journal article" date="2021" name="PeerJ">
        <title>Extensive microbial diversity within the chicken gut microbiome revealed by metagenomics and culture.</title>
        <authorList>
            <person name="Gilroy R."/>
            <person name="Ravi A."/>
            <person name="Getino M."/>
            <person name="Pursley I."/>
            <person name="Horton D.L."/>
            <person name="Alikhan N.F."/>
            <person name="Baker D."/>
            <person name="Gharbi K."/>
            <person name="Hall N."/>
            <person name="Watson M."/>
            <person name="Adriaenssens E.M."/>
            <person name="Foster-Nyarko E."/>
            <person name="Jarju S."/>
            <person name="Secka A."/>
            <person name="Antonio M."/>
            <person name="Oren A."/>
            <person name="Chaudhuri R.R."/>
            <person name="La Ragione R."/>
            <person name="Hildebrand F."/>
            <person name="Pallen M.J."/>
        </authorList>
    </citation>
    <scope>NUCLEOTIDE SEQUENCE</scope>
    <source>
        <strain evidence="8">CHK196-3914</strain>
    </source>
</reference>
<evidence type="ECO:0000256" key="5">
    <source>
        <dbReference type="ARBA" id="ARBA00023295"/>
    </source>
</evidence>
<dbReference type="GO" id="GO:0004553">
    <property type="term" value="F:hydrolase activity, hydrolyzing O-glycosyl compounds"/>
    <property type="evidence" value="ECO:0007669"/>
    <property type="project" value="InterPro"/>
</dbReference>
<proteinExistence type="inferred from homology"/>
<dbReference type="InterPro" id="IPR052176">
    <property type="entry name" value="Glycosyl_Hydrlase_43_Enz"/>
</dbReference>
<dbReference type="SUPFAM" id="SSF75005">
    <property type="entry name" value="Arabinanase/levansucrase/invertase"/>
    <property type="match status" value="1"/>
</dbReference>
<dbReference type="PANTHER" id="PTHR43772">
    <property type="entry name" value="ENDO-1,4-BETA-XYLANASE"/>
    <property type="match status" value="1"/>
</dbReference>